<dbReference type="KEGG" id="dya:Dyak_GE15058"/>
<feature type="compositionally biased region" description="Polar residues" evidence="1">
    <location>
        <begin position="259"/>
        <end position="271"/>
    </location>
</feature>
<feature type="compositionally biased region" description="Basic and acidic residues" evidence="1">
    <location>
        <begin position="218"/>
        <end position="240"/>
    </location>
</feature>
<proteinExistence type="predicted"/>
<feature type="region of interest" description="Disordered" evidence="1">
    <location>
        <begin position="1040"/>
        <end position="1074"/>
    </location>
</feature>
<protein>
    <submittedName>
        <fullName evidence="2">Uncharacterized protein, isoform A</fullName>
    </submittedName>
</protein>
<feature type="compositionally biased region" description="Low complexity" evidence="1">
    <location>
        <begin position="866"/>
        <end position="878"/>
    </location>
</feature>
<feature type="compositionally biased region" description="Basic and acidic residues" evidence="1">
    <location>
        <begin position="964"/>
        <end position="974"/>
    </location>
</feature>
<gene>
    <name evidence="2" type="primary">Dyak\GE15058</name>
    <name evidence="2" type="synonym">dyak_GLEANR_1619</name>
    <name evidence="2" type="synonym">GE15058</name>
    <name evidence="2" type="ORF">Dyak_GE15058</name>
</gene>
<feature type="region of interest" description="Disordered" evidence="1">
    <location>
        <begin position="171"/>
        <end position="294"/>
    </location>
</feature>
<feature type="compositionally biased region" description="Basic and acidic residues" evidence="1">
    <location>
        <begin position="185"/>
        <end position="195"/>
    </location>
</feature>
<evidence type="ECO:0000313" key="2">
    <source>
        <dbReference type="EMBL" id="EDW87415.2"/>
    </source>
</evidence>
<reference evidence="2 3" key="1">
    <citation type="journal article" date="2007" name="Nature">
        <title>Evolution of genes and genomes on the Drosophila phylogeny.</title>
        <authorList>
            <consortium name="Drosophila 12 Genomes Consortium"/>
            <person name="Clark A.G."/>
            <person name="Eisen M.B."/>
            <person name="Smith D.R."/>
            <person name="Bergman C.M."/>
            <person name="Oliver B."/>
            <person name="Markow T.A."/>
            <person name="Kaufman T.C."/>
            <person name="Kellis M."/>
            <person name="Gelbart W."/>
            <person name="Iyer V.N."/>
            <person name="Pollard D.A."/>
            <person name="Sackton T.B."/>
            <person name="Larracuente A.M."/>
            <person name="Singh N.D."/>
            <person name="Abad J.P."/>
            <person name="Abt D.N."/>
            <person name="Adryan B."/>
            <person name="Aguade M."/>
            <person name="Akashi H."/>
            <person name="Anderson W.W."/>
            <person name="Aquadro C.F."/>
            <person name="Ardell D.H."/>
            <person name="Arguello R."/>
            <person name="Artieri C.G."/>
            <person name="Barbash D.A."/>
            <person name="Barker D."/>
            <person name="Barsanti P."/>
            <person name="Batterham P."/>
            <person name="Batzoglou S."/>
            <person name="Begun D."/>
            <person name="Bhutkar A."/>
            <person name="Blanco E."/>
            <person name="Bosak S.A."/>
            <person name="Bradley R.K."/>
            <person name="Brand A.D."/>
            <person name="Brent M.R."/>
            <person name="Brooks A.N."/>
            <person name="Brown R.H."/>
            <person name="Butlin R.K."/>
            <person name="Caggese C."/>
            <person name="Calvi B.R."/>
            <person name="Bernardo de Carvalho A."/>
            <person name="Caspi A."/>
            <person name="Castrezana S."/>
            <person name="Celniker S.E."/>
            <person name="Chang J.L."/>
            <person name="Chapple C."/>
            <person name="Chatterji S."/>
            <person name="Chinwalla A."/>
            <person name="Civetta A."/>
            <person name="Clifton S.W."/>
            <person name="Comeron J.M."/>
            <person name="Costello J.C."/>
            <person name="Coyne J.A."/>
            <person name="Daub J."/>
            <person name="David R.G."/>
            <person name="Delcher A.L."/>
            <person name="Delehaunty K."/>
            <person name="Do C.B."/>
            <person name="Ebling H."/>
            <person name="Edwards K."/>
            <person name="Eickbush T."/>
            <person name="Evans J.D."/>
            <person name="Filipski A."/>
            <person name="Findeiss S."/>
            <person name="Freyhult E."/>
            <person name="Fulton L."/>
            <person name="Fulton R."/>
            <person name="Garcia A.C."/>
            <person name="Gardiner A."/>
            <person name="Garfield D.A."/>
            <person name="Garvin B.E."/>
            <person name="Gibson G."/>
            <person name="Gilbert D."/>
            <person name="Gnerre S."/>
            <person name="Godfrey J."/>
            <person name="Good R."/>
            <person name="Gotea V."/>
            <person name="Gravely B."/>
            <person name="Greenberg A.J."/>
            <person name="Griffiths-Jones S."/>
            <person name="Gross S."/>
            <person name="Guigo R."/>
            <person name="Gustafson E.A."/>
            <person name="Haerty W."/>
            <person name="Hahn M.W."/>
            <person name="Halligan D.L."/>
            <person name="Halpern A.L."/>
            <person name="Halter G.M."/>
            <person name="Han M.V."/>
            <person name="Heger A."/>
            <person name="Hillier L."/>
            <person name="Hinrichs A.S."/>
            <person name="Holmes I."/>
            <person name="Hoskins R.A."/>
            <person name="Hubisz M.J."/>
            <person name="Hultmark D."/>
            <person name="Huntley M.A."/>
            <person name="Jaffe D.B."/>
            <person name="Jagadeeshan S."/>
            <person name="Jeck W.R."/>
            <person name="Johnson J."/>
            <person name="Jones C.D."/>
            <person name="Jordan W.C."/>
            <person name="Karpen G.H."/>
            <person name="Kataoka E."/>
            <person name="Keightley P.D."/>
            <person name="Kheradpour P."/>
            <person name="Kirkness E.F."/>
            <person name="Koerich L.B."/>
            <person name="Kristiansen K."/>
            <person name="Kudrna D."/>
            <person name="Kulathinal R.J."/>
            <person name="Kumar S."/>
            <person name="Kwok R."/>
            <person name="Lander E."/>
            <person name="Langley C.H."/>
            <person name="Lapoint R."/>
            <person name="Lazzaro B.P."/>
            <person name="Lee S.J."/>
            <person name="Levesque L."/>
            <person name="Li R."/>
            <person name="Lin C.F."/>
            <person name="Lin M.F."/>
            <person name="Lindblad-Toh K."/>
            <person name="Llopart A."/>
            <person name="Long M."/>
            <person name="Low L."/>
            <person name="Lozovsky E."/>
            <person name="Lu J."/>
            <person name="Luo M."/>
            <person name="Machado C.A."/>
            <person name="Makalowski W."/>
            <person name="Marzo M."/>
            <person name="Matsuda M."/>
            <person name="Matzkin L."/>
            <person name="McAllister B."/>
            <person name="McBride C.S."/>
            <person name="McKernan B."/>
            <person name="McKernan K."/>
            <person name="Mendez-Lago M."/>
            <person name="Minx P."/>
            <person name="Mollenhauer M.U."/>
            <person name="Montooth K."/>
            <person name="Mount S.M."/>
            <person name="Mu X."/>
            <person name="Myers E."/>
            <person name="Negre B."/>
            <person name="Newfeld S."/>
            <person name="Nielsen R."/>
            <person name="Noor M.A."/>
            <person name="O'Grady P."/>
            <person name="Pachter L."/>
            <person name="Papaceit M."/>
            <person name="Parisi M.J."/>
            <person name="Parisi M."/>
            <person name="Parts L."/>
            <person name="Pedersen J.S."/>
            <person name="Pesole G."/>
            <person name="Phillippy A.M."/>
            <person name="Ponting C.P."/>
            <person name="Pop M."/>
            <person name="Porcelli D."/>
            <person name="Powell J.R."/>
            <person name="Prohaska S."/>
            <person name="Pruitt K."/>
            <person name="Puig M."/>
            <person name="Quesneville H."/>
            <person name="Ram K.R."/>
            <person name="Rand D."/>
            <person name="Rasmussen M.D."/>
            <person name="Reed L.K."/>
            <person name="Reenan R."/>
            <person name="Reily A."/>
            <person name="Remington K.A."/>
            <person name="Rieger T.T."/>
            <person name="Ritchie M.G."/>
            <person name="Robin C."/>
            <person name="Rogers Y.H."/>
            <person name="Rohde C."/>
            <person name="Rozas J."/>
            <person name="Rubenfield M.J."/>
            <person name="Ruiz A."/>
            <person name="Russo S."/>
            <person name="Salzberg S.L."/>
            <person name="Sanchez-Gracia A."/>
            <person name="Saranga D.J."/>
            <person name="Sato H."/>
            <person name="Schaeffer S.W."/>
            <person name="Schatz M.C."/>
            <person name="Schlenke T."/>
            <person name="Schwartz R."/>
            <person name="Segarra C."/>
            <person name="Singh R.S."/>
            <person name="Sirot L."/>
            <person name="Sirota M."/>
            <person name="Sisneros N.B."/>
            <person name="Smith C.D."/>
            <person name="Smith T.F."/>
            <person name="Spieth J."/>
            <person name="Stage D.E."/>
            <person name="Stark A."/>
            <person name="Stephan W."/>
            <person name="Strausberg R.L."/>
            <person name="Strempel S."/>
            <person name="Sturgill D."/>
            <person name="Sutton G."/>
            <person name="Sutton G.G."/>
            <person name="Tao W."/>
            <person name="Teichmann S."/>
            <person name="Tobari Y.N."/>
            <person name="Tomimura Y."/>
            <person name="Tsolas J.M."/>
            <person name="Valente V.L."/>
            <person name="Venter E."/>
            <person name="Venter J.C."/>
            <person name="Vicario S."/>
            <person name="Vieira F.G."/>
            <person name="Vilella A.J."/>
            <person name="Villasante A."/>
            <person name="Walenz B."/>
            <person name="Wang J."/>
            <person name="Wasserman M."/>
            <person name="Watts T."/>
            <person name="Wilson D."/>
            <person name="Wilson R.K."/>
            <person name="Wing R.A."/>
            <person name="Wolfner M.F."/>
            <person name="Wong A."/>
            <person name="Wong G.K."/>
            <person name="Wu C.I."/>
            <person name="Wu G."/>
            <person name="Yamamoto D."/>
            <person name="Yang H.P."/>
            <person name="Yang S.P."/>
            <person name="Yorke J.A."/>
            <person name="Yoshida K."/>
            <person name="Zdobnov E."/>
            <person name="Zhang P."/>
            <person name="Zhang Y."/>
            <person name="Zimin A.V."/>
            <person name="Baldwin J."/>
            <person name="Abdouelleil A."/>
            <person name="Abdulkadir J."/>
            <person name="Abebe A."/>
            <person name="Abera B."/>
            <person name="Abreu J."/>
            <person name="Acer S.C."/>
            <person name="Aftuck L."/>
            <person name="Alexander A."/>
            <person name="An P."/>
            <person name="Anderson E."/>
            <person name="Anderson S."/>
            <person name="Arachi H."/>
            <person name="Azer M."/>
            <person name="Bachantsang P."/>
            <person name="Barry A."/>
            <person name="Bayul T."/>
            <person name="Berlin A."/>
            <person name="Bessette D."/>
            <person name="Bloom T."/>
            <person name="Blye J."/>
            <person name="Boguslavskiy L."/>
            <person name="Bonnet C."/>
            <person name="Boukhgalter B."/>
            <person name="Bourzgui I."/>
            <person name="Brown A."/>
            <person name="Cahill P."/>
            <person name="Channer S."/>
            <person name="Cheshatsang Y."/>
            <person name="Chuda L."/>
            <person name="Citroen M."/>
            <person name="Collymore A."/>
            <person name="Cooke P."/>
            <person name="Costello M."/>
            <person name="D'Aco K."/>
            <person name="Daza R."/>
            <person name="De Haan G."/>
            <person name="DeGray S."/>
            <person name="DeMaso C."/>
            <person name="Dhargay N."/>
            <person name="Dooley K."/>
            <person name="Dooley E."/>
            <person name="Doricent M."/>
            <person name="Dorje P."/>
            <person name="Dorjee K."/>
            <person name="Dupes A."/>
            <person name="Elong R."/>
            <person name="Falk J."/>
            <person name="Farina A."/>
            <person name="Faro S."/>
            <person name="Ferguson D."/>
            <person name="Fisher S."/>
            <person name="Foley C.D."/>
            <person name="Franke A."/>
            <person name="Friedrich D."/>
            <person name="Gadbois L."/>
            <person name="Gearin G."/>
            <person name="Gearin C.R."/>
            <person name="Giannoukos G."/>
            <person name="Goode T."/>
            <person name="Graham J."/>
            <person name="Grandbois E."/>
            <person name="Grewal S."/>
            <person name="Gyaltsen K."/>
            <person name="Hafez N."/>
            <person name="Hagos B."/>
            <person name="Hall J."/>
            <person name="Henson C."/>
            <person name="Hollinger A."/>
            <person name="Honan T."/>
            <person name="Huard M.D."/>
            <person name="Hughes L."/>
            <person name="Hurhula B."/>
            <person name="Husby M.E."/>
            <person name="Kamat A."/>
            <person name="Kanga B."/>
            <person name="Kashin S."/>
            <person name="Khazanovich D."/>
            <person name="Kisner P."/>
            <person name="Lance K."/>
            <person name="Lara M."/>
            <person name="Lee W."/>
            <person name="Lennon N."/>
            <person name="Letendre F."/>
            <person name="LeVine R."/>
            <person name="Lipovsky A."/>
            <person name="Liu X."/>
            <person name="Liu J."/>
            <person name="Liu S."/>
            <person name="Lokyitsang T."/>
            <person name="Lokyitsang Y."/>
            <person name="Lubonja R."/>
            <person name="Lui A."/>
            <person name="MacDonald P."/>
            <person name="Magnisalis V."/>
            <person name="Maru K."/>
            <person name="Matthews C."/>
            <person name="McCusker W."/>
            <person name="McDonough S."/>
            <person name="Mehta T."/>
            <person name="Meldrim J."/>
            <person name="Meneus L."/>
            <person name="Mihai O."/>
            <person name="Mihalev A."/>
            <person name="Mihova T."/>
            <person name="Mittelman R."/>
            <person name="Mlenga V."/>
            <person name="Montmayeur A."/>
            <person name="Mulrain L."/>
            <person name="Navidi A."/>
            <person name="Naylor J."/>
            <person name="Negash T."/>
            <person name="Nguyen T."/>
            <person name="Nguyen N."/>
            <person name="Nicol R."/>
            <person name="Norbu C."/>
            <person name="Norbu N."/>
            <person name="Novod N."/>
            <person name="O'Neill B."/>
            <person name="Osman S."/>
            <person name="Markiewicz E."/>
            <person name="Oyono O.L."/>
            <person name="Patti C."/>
            <person name="Phunkhang P."/>
            <person name="Pierre F."/>
            <person name="Priest M."/>
            <person name="Raghuraman S."/>
            <person name="Rege F."/>
            <person name="Reyes R."/>
            <person name="Rise C."/>
            <person name="Rogov P."/>
            <person name="Ross K."/>
            <person name="Ryan E."/>
            <person name="Settipalli S."/>
            <person name="Shea T."/>
            <person name="Sherpa N."/>
            <person name="Shi L."/>
            <person name="Shih D."/>
            <person name="Sparrow T."/>
            <person name="Spaulding J."/>
            <person name="Stalker J."/>
            <person name="Stange-Thomann N."/>
            <person name="Stavropoulos S."/>
            <person name="Stone C."/>
            <person name="Strader C."/>
            <person name="Tesfaye S."/>
            <person name="Thomson T."/>
            <person name="Thoulutsang Y."/>
            <person name="Thoulutsang D."/>
            <person name="Topham K."/>
            <person name="Topping I."/>
            <person name="Tsamla T."/>
            <person name="Vassiliev H."/>
            <person name="Vo A."/>
            <person name="Wangchuk T."/>
            <person name="Wangdi T."/>
            <person name="Weiand M."/>
            <person name="Wilkinson J."/>
            <person name="Wilson A."/>
            <person name="Yadav S."/>
            <person name="Young G."/>
            <person name="Yu Q."/>
            <person name="Zembek L."/>
            <person name="Zhong D."/>
            <person name="Zimmer A."/>
            <person name="Zwirko Z."/>
            <person name="Jaffe D.B."/>
            <person name="Alvarez P."/>
            <person name="Brockman W."/>
            <person name="Butler J."/>
            <person name="Chin C."/>
            <person name="Gnerre S."/>
            <person name="Grabherr M."/>
            <person name="Kleber M."/>
            <person name="Mauceli E."/>
            <person name="MacCallum I."/>
        </authorList>
    </citation>
    <scope>NUCLEOTIDE SEQUENCE [LARGE SCALE GENOMIC DNA]</scope>
    <source>
        <strain evidence="3">Tai18E2 / Tucson 14021-0261.01</strain>
    </source>
</reference>
<evidence type="ECO:0000313" key="3">
    <source>
        <dbReference type="Proteomes" id="UP000002282"/>
    </source>
</evidence>
<evidence type="ECO:0000256" key="1">
    <source>
        <dbReference type="SAM" id="MobiDB-lite"/>
    </source>
</evidence>
<feature type="region of interest" description="Disordered" evidence="1">
    <location>
        <begin position="86"/>
        <end position="129"/>
    </location>
</feature>
<keyword evidence="3" id="KW-1185">Reference proteome</keyword>
<feature type="compositionally biased region" description="Basic and acidic residues" evidence="1">
    <location>
        <begin position="86"/>
        <end position="105"/>
    </location>
</feature>
<dbReference type="OrthoDB" id="7852031at2759"/>
<sequence>MSFTLTNQSLIQLESSKDSDEWNRTLMFFNVDISGGVCRDHQNQITSPRTSVCHGKRRAPGGGLSNPITESAMSFGAPNKFYTHGHADLDHRNYSPRTPDRRRDNFAYSDRRRHLHYGPIKPGRSRAEMGLVSPSPSVDSAGYYASKRIHFPDFETGKTCDNYYPDASYEMEEDEPQRVVPTTDYPRKQDPRINNEYESPLDHYPNGRRLNNRHHRKAERDYRYLHPKHPTQDDYHRDVRGTVPRHLKSSSYRMKPNYRQASGSLPPNYASNYYADDSTEYRSDDDYDEPPENYKNYREYYEEPTREAYQKPYEEFHDYPDYKETRKAHPFPKPQPHYYKSYAKAHSQSYPTKIYKPERVSKVNELIEPPLTEVETRHVKSNRSKRKNQPEEILRRNYLKEKREEPINYEEISNNIFRLTQPKKYAKVQDDRFNVEESPHRASENQYKLPSYAERSLSSTHKKIFKEELPHRYRPKKVIDEIPKPVKLRTETFGQYDKSNGDGSYKTRSHKPDRKKSVDFVRFTDFNDGSEIPHRIRDSGQSPSSIFFTIEIPYKKKQRRYTYSQKGEYIPERSHSGCDTFADKSFRPQTSLYDVGKDRKRKTMKQKISGFFKRSKLRLSKSHIFSNKSKVLKNCKSGQPILNCAQISNQRSEFIFNSRVASDHSLGSENLEVPSRDGEAQKYGLKRGKECHYPTVYRGTNNQLPENNKEIFHQYSMYNVLSSTNQRSKVNNDDYDHFDWGLSKRTSQYFRPTADLPTKEFDRVSSGNCSLYSERKSEDPIGTSEINICLTIRATDVSLTGSPRIVSSKIVGDRGISCKSNNVEAKVAALSELRQSSGSTICESASGENQFRNVRFSPSHFDHKSGSSTENSSASSLSRIQAATNSQEHFSKRMSIMASSKPPEMPVGTSISSEHLPPRHHHVTRWSLTSQSKSHSSKPDPDHCWSSRPPTLLPSDVTKRSSLKRMDNSLEKSAPKKVVLQTNSSQSSLSGTICSSGSSTKSLCTRENRDRKNEDRSECHRSQSHNFHFGEDRKCEVFPRKTSSWPRQSPRSFPGPSIHITDPKPLGKGFLSPKTSTQSLVSTISRCSSGSSPGNNVQETSHKPKNMQMVCYPDADPKSSYPGQPQSEYGSRFTATRGLDSTKLSNRGDLCCPKLFTDVEKESFSPKSIVEELKRELLQSFRVDEQIRSQSPFLRPTPHIMIFPCPPDVMYQPRVNMKLNPNLFRRPESVMCWTPCPKPQNSATSKDLHFSHSAYPQ</sequence>
<feature type="compositionally biased region" description="Low complexity" evidence="1">
    <location>
        <begin position="984"/>
        <end position="1003"/>
    </location>
</feature>
<reference evidence="2 3" key="2">
    <citation type="journal article" date="2007" name="PLoS Biol.">
        <title>Principles of genome evolution in the Drosophila melanogaster species group.</title>
        <authorList>
            <person name="Ranz J.M."/>
            <person name="Maurin D."/>
            <person name="Chan Y.S."/>
            <person name="von Grotthuss M."/>
            <person name="Hillier L.W."/>
            <person name="Roote J."/>
            <person name="Ashburner M."/>
            <person name="Bergman C.M."/>
        </authorList>
    </citation>
    <scope>NUCLEOTIDE SEQUENCE [LARGE SCALE GENOMIC DNA]</scope>
    <source>
        <strain evidence="3">Tai18E2 / Tucson 14021-0261.01</strain>
    </source>
</reference>
<accession>B4NWS3</accession>
<dbReference type="Proteomes" id="UP000002282">
    <property type="component" value="Chromosome 2L"/>
</dbReference>
<feature type="compositionally biased region" description="Basic and acidic residues" evidence="1">
    <location>
        <begin position="1004"/>
        <end position="1021"/>
    </location>
</feature>
<dbReference type="AlphaFoldDB" id="B4NWS3"/>
<dbReference type="EMBL" id="CM000157">
    <property type="protein sequence ID" value="EDW87415.2"/>
    <property type="molecule type" value="Genomic_DNA"/>
</dbReference>
<feature type="region of interest" description="Disordered" evidence="1">
    <location>
        <begin position="494"/>
        <end position="513"/>
    </location>
</feature>
<feature type="region of interest" description="Disordered" evidence="1">
    <location>
        <begin position="856"/>
        <end position="1022"/>
    </location>
</feature>
<dbReference type="HOGENOM" id="CLU_414053_0_0_1"/>
<name>B4NWS3_DROYA</name>
<organism evidence="2 3">
    <name type="scientific">Drosophila yakuba</name>
    <name type="common">Fruit fly</name>
    <dbReference type="NCBI Taxonomy" id="7245"/>
    <lineage>
        <taxon>Eukaryota</taxon>
        <taxon>Metazoa</taxon>
        <taxon>Ecdysozoa</taxon>
        <taxon>Arthropoda</taxon>
        <taxon>Hexapoda</taxon>
        <taxon>Insecta</taxon>
        <taxon>Pterygota</taxon>
        <taxon>Neoptera</taxon>
        <taxon>Endopterygota</taxon>
        <taxon>Diptera</taxon>
        <taxon>Brachycera</taxon>
        <taxon>Muscomorpha</taxon>
        <taxon>Ephydroidea</taxon>
        <taxon>Drosophilidae</taxon>
        <taxon>Drosophila</taxon>
        <taxon>Sophophora</taxon>
    </lineage>
</organism>
<feature type="compositionally biased region" description="Polar residues" evidence="1">
    <location>
        <begin position="879"/>
        <end position="888"/>
    </location>
</feature>
<feature type="compositionally biased region" description="Polar residues" evidence="1">
    <location>
        <begin position="1041"/>
        <end position="1051"/>
    </location>
</feature>